<name>A0A0S4L6S0_9BACT</name>
<dbReference type="SUPFAM" id="SSF159501">
    <property type="entry name" value="EreA/ChaN-like"/>
    <property type="match status" value="1"/>
</dbReference>
<gene>
    <name evidence="2" type="ORF">COMA1_11041</name>
</gene>
<sequence length="334" mass="38069">MHAWLVLRRCRGIVLALSFVLWLLIASASGAMPPLDSPTVEPAVTWQPWHIIDTRTGHVVAFPEWIKALEQAEIIYLGEEHHNPYHIEAALKVLNQLLADRIYPTIGMEMFGWDGQEALDSYVSGIQAMSDEFLEEVRWKQNWGGEFSDYGPLVTFARERQLPVRAMNPPKPLIRRILKFGLEPVKLEPEWAASGMAQEEIVDDPAYHTKIIDQLRRCHGGTEEHYRTMYEASMVRDEGMAKTLVQRQEEIRRAADGLRRIILSYTGGGHIQYGLPVPKRVARRLSGDVTQTTVYMMSFEPSRAEDVQAHLDDPIADYIWLTPMGKPNPTKPCK</sequence>
<dbReference type="Gene3D" id="3.40.50.11550">
    <property type="match status" value="1"/>
</dbReference>
<evidence type="ECO:0000313" key="2">
    <source>
        <dbReference type="EMBL" id="CUS33237.1"/>
    </source>
</evidence>
<dbReference type="InterPro" id="IPR007314">
    <property type="entry name" value="Cofac_haem-bd_dom"/>
</dbReference>
<dbReference type="OrthoDB" id="9795827at2"/>
<accession>A0A0S4L6S0</accession>
<protein>
    <recommendedName>
        <fullName evidence="1">Haem-binding uptake Tiki superfamily ChaN domain-containing protein</fullName>
    </recommendedName>
</protein>
<dbReference type="RefSeq" id="WP_090744638.1">
    <property type="nucleotide sequence ID" value="NZ_CZQA01000001.1"/>
</dbReference>
<dbReference type="Pfam" id="PF04187">
    <property type="entry name" value="Cofac_haem_bdg"/>
    <property type="match status" value="1"/>
</dbReference>
<organism evidence="2 3">
    <name type="scientific">Candidatus Nitrospira nitrosa</name>
    <dbReference type="NCBI Taxonomy" id="1742972"/>
    <lineage>
        <taxon>Bacteria</taxon>
        <taxon>Pseudomonadati</taxon>
        <taxon>Nitrospirota</taxon>
        <taxon>Nitrospiria</taxon>
        <taxon>Nitrospirales</taxon>
        <taxon>Nitrospiraceae</taxon>
        <taxon>Nitrospira</taxon>
    </lineage>
</organism>
<dbReference type="AlphaFoldDB" id="A0A0S4L6S0"/>
<dbReference type="STRING" id="1742972.COMA1_11041"/>
<keyword evidence="3" id="KW-1185">Reference proteome</keyword>
<reference evidence="2 3" key="1">
    <citation type="submission" date="2015-10" db="EMBL/GenBank/DDBJ databases">
        <authorList>
            <person name="Gilbert D.G."/>
        </authorList>
    </citation>
    <scope>NUCLEOTIDE SEQUENCE [LARGE SCALE GENOMIC DNA]</scope>
    <source>
        <strain evidence="2">COMA1</strain>
    </source>
</reference>
<feature type="domain" description="Haem-binding uptake Tiki superfamily ChaN" evidence="1">
    <location>
        <begin position="66"/>
        <end position="281"/>
    </location>
</feature>
<evidence type="ECO:0000259" key="1">
    <source>
        <dbReference type="Pfam" id="PF04187"/>
    </source>
</evidence>
<evidence type="ECO:0000313" key="3">
    <source>
        <dbReference type="Proteomes" id="UP000199032"/>
    </source>
</evidence>
<dbReference type="EMBL" id="CZQA01000001">
    <property type="protein sequence ID" value="CUS33237.1"/>
    <property type="molecule type" value="Genomic_DNA"/>
</dbReference>
<dbReference type="CDD" id="cd14727">
    <property type="entry name" value="ChanN-like"/>
    <property type="match status" value="1"/>
</dbReference>
<dbReference type="Proteomes" id="UP000199032">
    <property type="component" value="Unassembled WGS sequence"/>
</dbReference>
<proteinExistence type="predicted"/>